<dbReference type="KEGG" id="spsw:Sps_01054"/>
<dbReference type="InterPro" id="IPR008312">
    <property type="entry name" value="T6SS_TssB1"/>
</dbReference>
<dbReference type="OrthoDB" id="9789942at2"/>
<dbReference type="PIRSF" id="PIRSF028301">
    <property type="entry name" value="UCP028301"/>
    <property type="match status" value="1"/>
</dbReference>
<dbReference type="NCBIfam" id="TIGR03358">
    <property type="entry name" value="VI_chp_5"/>
    <property type="match status" value="1"/>
</dbReference>
<dbReference type="STRING" id="225848.Sps_01054"/>
<proteinExistence type="predicted"/>
<sequence length="162" mass="18183">MAKDGTVAPKERINIKYVPATGDQQAEMELPLKMLIVGDFKGHPEDTQLEERKSVSINKNNFESVMKESELSIKATVANNLTDNESDELDIELNFTSLKDFSPDSIAEQIPEIKKLIELREALVALKGPLGNIPSFRTKLQELIETEDSREQLLAELQKLDS</sequence>
<dbReference type="Pfam" id="PF05591">
    <property type="entry name" value="T6SS_VipA"/>
    <property type="match status" value="1"/>
</dbReference>
<dbReference type="PANTHER" id="PTHR35850">
    <property type="entry name" value="CYTOPLASMIC PROTEIN-RELATED"/>
    <property type="match status" value="1"/>
</dbReference>
<reference evidence="1 2" key="1">
    <citation type="submission" date="2016-03" db="EMBL/GenBank/DDBJ databases">
        <title>Complete genome sequence of Shewanella psychrophila WP2, a deep sea bacterium isolated from west Pacific sediment.</title>
        <authorList>
            <person name="Xu G."/>
            <person name="Jian H."/>
        </authorList>
    </citation>
    <scope>NUCLEOTIDE SEQUENCE [LARGE SCALE GENOMIC DNA]</scope>
    <source>
        <strain evidence="1 2">WP2</strain>
    </source>
</reference>
<organism evidence="1 2">
    <name type="scientific">Shewanella psychrophila</name>
    <dbReference type="NCBI Taxonomy" id="225848"/>
    <lineage>
        <taxon>Bacteria</taxon>
        <taxon>Pseudomonadati</taxon>
        <taxon>Pseudomonadota</taxon>
        <taxon>Gammaproteobacteria</taxon>
        <taxon>Alteromonadales</taxon>
        <taxon>Shewanellaceae</taxon>
        <taxon>Shewanella</taxon>
    </lineage>
</organism>
<dbReference type="RefSeq" id="WP_077751561.1">
    <property type="nucleotide sequence ID" value="NZ_CP014782.1"/>
</dbReference>
<dbReference type="EMBL" id="CP014782">
    <property type="protein sequence ID" value="AQS36243.1"/>
    <property type="molecule type" value="Genomic_DNA"/>
</dbReference>
<dbReference type="PANTHER" id="PTHR35850:SF2">
    <property type="entry name" value="TYPE VI SECRETION SYSTEM CONTRACTILE SHEATH SMALL SUBUNIT"/>
    <property type="match status" value="1"/>
</dbReference>
<gene>
    <name evidence="1" type="ORF">Sps_01054</name>
</gene>
<evidence type="ECO:0000313" key="1">
    <source>
        <dbReference type="EMBL" id="AQS36243.1"/>
    </source>
</evidence>
<name>A0A1S6HL55_9GAMM</name>
<dbReference type="Proteomes" id="UP000189545">
    <property type="component" value="Chromosome"/>
</dbReference>
<accession>A0A1S6HL55</accession>
<evidence type="ECO:0000313" key="2">
    <source>
        <dbReference type="Proteomes" id="UP000189545"/>
    </source>
</evidence>
<dbReference type="AlphaFoldDB" id="A0A1S6HL55"/>
<protein>
    <submittedName>
        <fullName evidence="1">Type VI secretion protein, VC_A0107 family</fullName>
    </submittedName>
</protein>
<keyword evidence="2" id="KW-1185">Reference proteome</keyword>